<sequence length="155" mass="16568">MESTASVATGSLRIDQAVTNRIIRQAALSVPGCVEKAAGVGRLFGKPLPQSDITTDGPYIAAEVHIAVSWPAPVAQVARSVRETVRTHLEAFMDAQVTEVAVFVDVITTDPQPGSKNRPPRVTFEDLAAFDSSPHVQHVVAPCDVEEGTDNEPIR</sequence>
<dbReference type="KEGG" id="cbq:AL705_03035"/>
<reference evidence="3 5" key="3">
    <citation type="submission" date="2019-04" db="EMBL/GenBank/DDBJ databases">
        <authorList>
            <person name="Seth-Smith MB H."/>
            <person name="Seth-Smith H."/>
        </authorList>
    </citation>
    <scope>NUCLEOTIDE SEQUENCE [LARGE SCALE GENOMIC DNA]</scope>
    <source>
        <strain evidence="3">USB-603019</strain>
    </source>
</reference>
<dbReference type="RefSeq" id="WP_053961756.1">
    <property type="nucleotide sequence ID" value="NZ_CAJPTR010000003.1"/>
</dbReference>
<name>A0A0M5KZH4_9ACTN</name>
<evidence type="ECO:0000256" key="1">
    <source>
        <dbReference type="ARBA" id="ARBA00005721"/>
    </source>
</evidence>
<evidence type="ECO:0008006" key="6">
    <source>
        <dbReference type="Google" id="ProtNLM"/>
    </source>
</evidence>
<comment type="similarity">
    <text evidence="1">Belongs to the asp23 family.</text>
</comment>
<dbReference type="EMBL" id="LR584267">
    <property type="protein sequence ID" value="VHO00252.1"/>
    <property type="molecule type" value="Genomic_DNA"/>
</dbReference>
<dbReference type="Proteomes" id="UP000324288">
    <property type="component" value="Chromosome"/>
</dbReference>
<dbReference type="GeneID" id="84894571"/>
<organism evidence="2 4">
    <name type="scientific">Lawsonella clevelandensis</name>
    <dbReference type="NCBI Taxonomy" id="1528099"/>
    <lineage>
        <taxon>Bacteria</taxon>
        <taxon>Bacillati</taxon>
        <taxon>Actinomycetota</taxon>
        <taxon>Actinomycetes</taxon>
        <taxon>Mycobacteriales</taxon>
        <taxon>Lawsonellaceae</taxon>
        <taxon>Lawsonella</taxon>
    </lineage>
</organism>
<protein>
    <recommendedName>
        <fullName evidence="6">Asp23/Gls24 family envelope stress response protein</fullName>
    </recommendedName>
</protein>
<dbReference type="Pfam" id="PF03780">
    <property type="entry name" value="Asp23"/>
    <property type="match status" value="1"/>
</dbReference>
<gene>
    <name evidence="2" type="ORF">AL705_03035</name>
    <name evidence="3" type="ORF">LC603019_00593</name>
</gene>
<evidence type="ECO:0000313" key="4">
    <source>
        <dbReference type="Proteomes" id="UP000068137"/>
    </source>
</evidence>
<keyword evidence="5" id="KW-1185">Reference proteome</keyword>
<evidence type="ECO:0000313" key="2">
    <source>
        <dbReference type="EMBL" id="ALE18809.1"/>
    </source>
</evidence>
<accession>A0A0M5KZH4</accession>
<evidence type="ECO:0000313" key="3">
    <source>
        <dbReference type="EMBL" id="VHO00252.1"/>
    </source>
</evidence>
<evidence type="ECO:0000313" key="5">
    <source>
        <dbReference type="Proteomes" id="UP000324288"/>
    </source>
</evidence>
<proteinExistence type="inferred from homology"/>
<dbReference type="InterPro" id="IPR005531">
    <property type="entry name" value="Asp23"/>
</dbReference>
<reference evidence="2" key="2">
    <citation type="journal article" date="2016" name="Int. J. Syst. Evol. Microbiol.">
        <title>Lawsonella clevelandensis gen. nov., sp. nov., a new member of the suborder Corynebacterineae isolated from human abscesses.</title>
        <authorList>
            <person name="Bell M.E."/>
            <person name="Bernard K.A."/>
            <person name="Harrington S.M."/>
            <person name="Patel N.B."/>
            <person name="Tucker T.A."/>
            <person name="Metcalfe M.G."/>
            <person name="McQuiston J.R."/>
        </authorList>
    </citation>
    <scope>NUCLEOTIDE SEQUENCE</scope>
    <source>
        <strain evidence="2">X1698</strain>
    </source>
</reference>
<dbReference type="STRING" id="1528099.AL705_03035"/>
<dbReference type="AlphaFoldDB" id="A0A0M5KZH4"/>
<dbReference type="Proteomes" id="UP000068137">
    <property type="component" value="Chromosome"/>
</dbReference>
<reference evidence="2 4" key="1">
    <citation type="journal article" date="2015" name="Genome Announc.">
        <title>Complete Genome Sequences for Two Strains of a Novel Fastidious, Partially Acid-Fast, Gram-Positive Corynebacterineae Bacterium, Derived from Human Clinical Samples.</title>
        <authorList>
            <person name="Nicholson A.C."/>
            <person name="Bell M."/>
            <person name="Humrighouse B.W."/>
            <person name="McQuiston J.R."/>
        </authorList>
    </citation>
    <scope>NUCLEOTIDE SEQUENCE [LARGE SCALE GENOMIC DNA]</scope>
    <source>
        <strain evidence="2 4">X1698</strain>
    </source>
</reference>
<dbReference type="EMBL" id="CP012390">
    <property type="protein sequence ID" value="ALE18809.1"/>
    <property type="molecule type" value="Genomic_DNA"/>
</dbReference>